<dbReference type="GO" id="GO:0005886">
    <property type="term" value="C:plasma membrane"/>
    <property type="evidence" value="ECO:0007669"/>
    <property type="project" value="TreeGrafter"/>
</dbReference>
<dbReference type="Proteomes" id="UP000243819">
    <property type="component" value="Unassembled WGS sequence"/>
</dbReference>
<keyword evidence="1" id="KW-0813">Transport</keyword>
<evidence type="ECO:0000256" key="5">
    <source>
        <dbReference type="ARBA" id="ARBA00022683"/>
    </source>
</evidence>
<keyword evidence="2" id="KW-0597">Phosphoprotein</keyword>
<keyword evidence="6" id="KW-0418">Kinase</keyword>
<evidence type="ECO:0000313" key="9">
    <source>
        <dbReference type="Proteomes" id="UP000243819"/>
    </source>
</evidence>
<dbReference type="OrthoDB" id="9782569at2"/>
<keyword evidence="9" id="KW-1185">Reference proteome</keyword>
<dbReference type="GO" id="GO:0022877">
    <property type="term" value="F:protein-N(PI)-phosphohistidine-fructose phosphotransferase system transporter activity"/>
    <property type="evidence" value="ECO:0007669"/>
    <property type="project" value="InterPro"/>
</dbReference>
<dbReference type="InterPro" id="IPR003353">
    <property type="entry name" value="PTS_IIB_fruc"/>
</dbReference>
<reference evidence="9" key="1">
    <citation type="submission" date="2016-10" db="EMBL/GenBank/DDBJ databases">
        <authorList>
            <person name="Varghese N."/>
            <person name="Submissions S."/>
        </authorList>
    </citation>
    <scope>NUCLEOTIDE SEQUENCE [LARGE SCALE GENOMIC DNA]</scope>
    <source>
        <strain evidence="9">DSM 13577</strain>
    </source>
</reference>
<evidence type="ECO:0000256" key="1">
    <source>
        <dbReference type="ARBA" id="ARBA00022448"/>
    </source>
</evidence>
<feature type="domain" description="PTS EIIB type-2" evidence="7">
    <location>
        <begin position="1"/>
        <end position="99"/>
    </location>
</feature>
<dbReference type="InterPro" id="IPR003501">
    <property type="entry name" value="PTS_EIIB_2/3"/>
</dbReference>
<evidence type="ECO:0000256" key="4">
    <source>
        <dbReference type="ARBA" id="ARBA00022679"/>
    </source>
</evidence>
<dbReference type="RefSeq" id="WP_091351470.1">
    <property type="nucleotide sequence ID" value="NZ_FOIF01000070.1"/>
</dbReference>
<keyword evidence="5" id="KW-0598">Phosphotransferase system</keyword>
<organism evidence="8 9">
    <name type="scientific">Anaerobranca gottschalkii DSM 13577</name>
    <dbReference type="NCBI Taxonomy" id="1120990"/>
    <lineage>
        <taxon>Bacteria</taxon>
        <taxon>Bacillati</taxon>
        <taxon>Bacillota</taxon>
        <taxon>Clostridia</taxon>
        <taxon>Eubacteriales</taxon>
        <taxon>Proteinivoracaceae</taxon>
        <taxon>Anaerobranca</taxon>
    </lineage>
</organism>
<dbReference type="STRING" id="1120990.SAMN03080614_10704"/>
<evidence type="ECO:0000256" key="6">
    <source>
        <dbReference type="ARBA" id="ARBA00022777"/>
    </source>
</evidence>
<evidence type="ECO:0000256" key="3">
    <source>
        <dbReference type="ARBA" id="ARBA00022597"/>
    </source>
</evidence>
<dbReference type="CDD" id="cd05569">
    <property type="entry name" value="PTS_IIB_fructose"/>
    <property type="match status" value="1"/>
</dbReference>
<protein>
    <submittedName>
        <fullName evidence="8">PTS system IIB component, Fru family</fullName>
    </submittedName>
</protein>
<dbReference type="InterPro" id="IPR036095">
    <property type="entry name" value="PTS_EIIB-like_sf"/>
</dbReference>
<dbReference type="Gene3D" id="3.40.50.2300">
    <property type="match status" value="1"/>
</dbReference>
<dbReference type="PANTHER" id="PTHR30505">
    <property type="entry name" value="FRUCTOSE-LIKE PERMEASE"/>
    <property type="match status" value="1"/>
</dbReference>
<dbReference type="Pfam" id="PF02302">
    <property type="entry name" value="PTS_IIB"/>
    <property type="match status" value="1"/>
</dbReference>
<evidence type="ECO:0000259" key="7">
    <source>
        <dbReference type="PROSITE" id="PS51099"/>
    </source>
</evidence>
<keyword evidence="4" id="KW-0808">Transferase</keyword>
<gene>
    <name evidence="8" type="ORF">SAMN03080614_10704</name>
</gene>
<dbReference type="NCBIfam" id="TIGR00829">
    <property type="entry name" value="FRU"/>
    <property type="match status" value="1"/>
</dbReference>
<name>A0A1I0CG27_9FIRM</name>
<accession>A0A1I0CG27</accession>
<dbReference type="InterPro" id="IPR050864">
    <property type="entry name" value="Bacterial_PTS_Sugar_Transport"/>
</dbReference>
<evidence type="ECO:0000256" key="2">
    <source>
        <dbReference type="ARBA" id="ARBA00022553"/>
    </source>
</evidence>
<proteinExistence type="predicted"/>
<sequence>MKILGVTSCPTGIAHTYMAAKALEKEAKARGYEIKVETQGSIGIENEITYEDLEGAKVVIITNETAIKGLDRFKGIPIVKVSIGDLIKKTGKILDVIEEKLK</sequence>
<dbReference type="PANTHER" id="PTHR30505:SF0">
    <property type="entry name" value="FRUCTOSE-LIKE PTS SYSTEM EIIBC COMPONENT-RELATED"/>
    <property type="match status" value="1"/>
</dbReference>
<dbReference type="AlphaFoldDB" id="A0A1I0CG27"/>
<dbReference type="GO" id="GO:0016301">
    <property type="term" value="F:kinase activity"/>
    <property type="evidence" value="ECO:0007669"/>
    <property type="project" value="UniProtKB-KW"/>
</dbReference>
<dbReference type="GO" id="GO:0090563">
    <property type="term" value="F:protein-phosphocysteine-sugar phosphotransferase activity"/>
    <property type="evidence" value="ECO:0007669"/>
    <property type="project" value="TreeGrafter"/>
</dbReference>
<dbReference type="InterPro" id="IPR013011">
    <property type="entry name" value="PTS_EIIB_2"/>
</dbReference>
<dbReference type="FunFam" id="3.40.50.2300:FF:000014">
    <property type="entry name" value="PTS system fructose-like transporter subunit IIB"/>
    <property type="match status" value="1"/>
</dbReference>
<keyword evidence="3" id="KW-0762">Sugar transport</keyword>
<dbReference type="GO" id="GO:0009401">
    <property type="term" value="P:phosphoenolpyruvate-dependent sugar phosphotransferase system"/>
    <property type="evidence" value="ECO:0007669"/>
    <property type="project" value="UniProtKB-KW"/>
</dbReference>
<evidence type="ECO:0000313" key="8">
    <source>
        <dbReference type="EMBL" id="SET17888.1"/>
    </source>
</evidence>
<dbReference type="SUPFAM" id="SSF52794">
    <property type="entry name" value="PTS system IIB component-like"/>
    <property type="match status" value="1"/>
</dbReference>
<dbReference type="EMBL" id="FOIF01000070">
    <property type="protein sequence ID" value="SET17888.1"/>
    <property type="molecule type" value="Genomic_DNA"/>
</dbReference>
<dbReference type="PROSITE" id="PS51099">
    <property type="entry name" value="PTS_EIIB_TYPE_2"/>
    <property type="match status" value="1"/>
</dbReference>